<dbReference type="PANTHER" id="PTHR30126">
    <property type="entry name" value="HTH-TYPE TRANSCRIPTIONAL REGULATOR"/>
    <property type="match status" value="1"/>
</dbReference>
<dbReference type="PROSITE" id="PS50931">
    <property type="entry name" value="HTH_LYSR"/>
    <property type="match status" value="1"/>
</dbReference>
<dbReference type="Pfam" id="PF00126">
    <property type="entry name" value="HTH_1"/>
    <property type="match status" value="1"/>
</dbReference>
<dbReference type="Gene3D" id="1.10.10.10">
    <property type="entry name" value="Winged helix-like DNA-binding domain superfamily/Winged helix DNA-binding domain"/>
    <property type="match status" value="1"/>
</dbReference>
<evidence type="ECO:0000313" key="7">
    <source>
        <dbReference type="Proteomes" id="UP000094764"/>
    </source>
</evidence>
<comment type="similarity">
    <text evidence="1">Belongs to the LysR transcriptional regulatory family.</text>
</comment>
<dbReference type="InterPro" id="IPR005119">
    <property type="entry name" value="LysR_subst-bd"/>
</dbReference>
<evidence type="ECO:0000259" key="5">
    <source>
        <dbReference type="PROSITE" id="PS50931"/>
    </source>
</evidence>
<dbReference type="OrthoDB" id="9785745at2"/>
<dbReference type="GO" id="GO:0003700">
    <property type="term" value="F:DNA-binding transcription factor activity"/>
    <property type="evidence" value="ECO:0007669"/>
    <property type="project" value="InterPro"/>
</dbReference>
<protein>
    <submittedName>
        <fullName evidence="6">LysR family transcriptional regulator</fullName>
    </submittedName>
</protein>
<dbReference type="Proteomes" id="UP000094764">
    <property type="component" value="Unassembled WGS sequence"/>
</dbReference>
<comment type="caution">
    <text evidence="6">The sequence shown here is derived from an EMBL/GenBank/DDBJ whole genome shotgun (WGS) entry which is preliminary data.</text>
</comment>
<name>A0A1E5GWK2_9ENTE</name>
<dbReference type="SUPFAM" id="SSF46785">
    <property type="entry name" value="Winged helix' DNA-binding domain"/>
    <property type="match status" value="1"/>
</dbReference>
<accession>A0A1E5GWK2</accession>
<evidence type="ECO:0000313" key="6">
    <source>
        <dbReference type="EMBL" id="OEG17037.1"/>
    </source>
</evidence>
<organism evidence="6 7">
    <name type="scientific">Enterococcus quebecensis</name>
    <dbReference type="NCBI Taxonomy" id="903983"/>
    <lineage>
        <taxon>Bacteria</taxon>
        <taxon>Bacillati</taxon>
        <taxon>Bacillota</taxon>
        <taxon>Bacilli</taxon>
        <taxon>Lactobacillales</taxon>
        <taxon>Enterococcaceae</taxon>
        <taxon>Enterococcus</taxon>
    </lineage>
</organism>
<dbReference type="SUPFAM" id="SSF53850">
    <property type="entry name" value="Periplasmic binding protein-like II"/>
    <property type="match status" value="1"/>
</dbReference>
<dbReference type="RefSeq" id="WP_069634359.1">
    <property type="nucleotide sequence ID" value="NZ_JXKZ01000002.1"/>
</dbReference>
<dbReference type="Gene3D" id="3.40.190.290">
    <property type="match status" value="1"/>
</dbReference>
<sequence>MFKLLQTFRVAYETKNFSKTAEQLFISQPAVSNQIKQLEKELNIKLFVRNGRQEIITTKQADVLYRHLLNLSDDWEDTLQALKIQNIPKETCKIVASNTFAVYYLPELMKQLVREFPEVSFILDMDNSEKVLDKIDKHQAHFGFIEKPLITESIIRQEILSDELVHAGDFSQTLWLVREENSGVFHYTERYFLEHNLSPQKMIIKNNEMIVRCLEQGIGQSIISKKALTKKIKWRPLDQAYQRNFYFLKRQQVKSPKLDKIDLYINNYYQ</sequence>
<evidence type="ECO:0000256" key="3">
    <source>
        <dbReference type="ARBA" id="ARBA00023125"/>
    </source>
</evidence>
<proteinExistence type="inferred from homology"/>
<evidence type="ECO:0000256" key="4">
    <source>
        <dbReference type="ARBA" id="ARBA00023163"/>
    </source>
</evidence>
<keyword evidence="7" id="KW-1185">Reference proteome</keyword>
<dbReference type="STRING" id="903983.BCR23_03245"/>
<keyword evidence="3" id="KW-0238">DNA-binding</keyword>
<dbReference type="AlphaFoldDB" id="A0A1E5GWK2"/>
<evidence type="ECO:0000256" key="1">
    <source>
        <dbReference type="ARBA" id="ARBA00009437"/>
    </source>
</evidence>
<dbReference type="Pfam" id="PF03466">
    <property type="entry name" value="LysR_substrate"/>
    <property type="match status" value="1"/>
</dbReference>
<dbReference type="InterPro" id="IPR000847">
    <property type="entry name" value="LysR_HTH_N"/>
</dbReference>
<dbReference type="EMBL" id="MIKB01000012">
    <property type="protein sequence ID" value="OEG17037.1"/>
    <property type="molecule type" value="Genomic_DNA"/>
</dbReference>
<dbReference type="GO" id="GO:0000976">
    <property type="term" value="F:transcription cis-regulatory region binding"/>
    <property type="evidence" value="ECO:0007669"/>
    <property type="project" value="TreeGrafter"/>
</dbReference>
<reference evidence="7" key="1">
    <citation type="submission" date="2016-09" db="EMBL/GenBank/DDBJ databases">
        <authorList>
            <person name="Gulvik C.A."/>
        </authorList>
    </citation>
    <scope>NUCLEOTIDE SEQUENCE [LARGE SCALE GENOMIC DNA]</scope>
    <source>
        <strain evidence="7">LMG 26306</strain>
    </source>
</reference>
<gene>
    <name evidence="6" type="ORF">BCR23_03245</name>
</gene>
<dbReference type="InterPro" id="IPR036388">
    <property type="entry name" value="WH-like_DNA-bd_sf"/>
</dbReference>
<dbReference type="PRINTS" id="PR00039">
    <property type="entry name" value="HTHLYSR"/>
</dbReference>
<feature type="domain" description="HTH lysR-type" evidence="5">
    <location>
        <begin position="1"/>
        <end position="57"/>
    </location>
</feature>
<dbReference type="PANTHER" id="PTHR30126:SF40">
    <property type="entry name" value="HTH-TYPE TRANSCRIPTIONAL REGULATOR GLTR"/>
    <property type="match status" value="1"/>
</dbReference>
<dbReference type="InterPro" id="IPR036390">
    <property type="entry name" value="WH_DNA-bd_sf"/>
</dbReference>
<keyword evidence="4" id="KW-0804">Transcription</keyword>
<keyword evidence="2" id="KW-0805">Transcription regulation</keyword>
<evidence type="ECO:0000256" key="2">
    <source>
        <dbReference type="ARBA" id="ARBA00023015"/>
    </source>
</evidence>